<dbReference type="Proteomes" id="UP000316855">
    <property type="component" value="Chromosome"/>
</dbReference>
<feature type="region of interest" description="Disordered" evidence="1">
    <location>
        <begin position="139"/>
        <end position="163"/>
    </location>
</feature>
<evidence type="ECO:0000313" key="3">
    <source>
        <dbReference type="Proteomes" id="UP000316855"/>
    </source>
</evidence>
<dbReference type="EMBL" id="CP036343">
    <property type="protein sequence ID" value="QDT88976.1"/>
    <property type="molecule type" value="Genomic_DNA"/>
</dbReference>
<dbReference type="KEGG" id="gax:Pan161_05950"/>
<keyword evidence="3" id="KW-1185">Reference proteome</keyword>
<organism evidence="2 3">
    <name type="scientific">Gimesia algae</name>
    <dbReference type="NCBI Taxonomy" id="2527971"/>
    <lineage>
        <taxon>Bacteria</taxon>
        <taxon>Pseudomonadati</taxon>
        <taxon>Planctomycetota</taxon>
        <taxon>Planctomycetia</taxon>
        <taxon>Planctomycetales</taxon>
        <taxon>Planctomycetaceae</taxon>
        <taxon>Gimesia</taxon>
    </lineage>
</organism>
<name>A0A517V7J5_9PLAN</name>
<accession>A0A517V7J5</accession>
<evidence type="ECO:0000256" key="1">
    <source>
        <dbReference type="SAM" id="MobiDB-lite"/>
    </source>
</evidence>
<dbReference type="AlphaFoldDB" id="A0A517V7J5"/>
<gene>
    <name evidence="2" type="ORF">Pan161_05950</name>
</gene>
<proteinExistence type="predicted"/>
<feature type="compositionally biased region" description="Low complexity" evidence="1">
    <location>
        <begin position="154"/>
        <end position="163"/>
    </location>
</feature>
<dbReference type="RefSeq" id="WP_145224096.1">
    <property type="nucleotide sequence ID" value="NZ_CP036343.1"/>
</dbReference>
<protein>
    <submittedName>
        <fullName evidence="2">Uncharacterized protein</fullName>
    </submittedName>
</protein>
<sequence length="163" mass="17734">MDSETKKEIEKLREDTERIQQSLRLIQEKTGQVVEPSEINITDDPKILEESGVSFIGKVGDCVVLALNTLNKIDAMTKKLVGPIGSFAILAAAVTGQEIIPSQVTLTIKAREYIVAVYDGFNDGAPVDLPDREEGYDYPYWHSRATSPPPPPSGMSSSGLDIG</sequence>
<reference evidence="2 3" key="1">
    <citation type="submission" date="2019-02" db="EMBL/GenBank/DDBJ databases">
        <title>Deep-cultivation of Planctomycetes and their phenomic and genomic characterization uncovers novel biology.</title>
        <authorList>
            <person name="Wiegand S."/>
            <person name="Jogler M."/>
            <person name="Boedeker C."/>
            <person name="Pinto D."/>
            <person name="Vollmers J."/>
            <person name="Rivas-Marin E."/>
            <person name="Kohn T."/>
            <person name="Peeters S.H."/>
            <person name="Heuer A."/>
            <person name="Rast P."/>
            <person name="Oberbeckmann S."/>
            <person name="Bunk B."/>
            <person name="Jeske O."/>
            <person name="Meyerdierks A."/>
            <person name="Storesund J.E."/>
            <person name="Kallscheuer N."/>
            <person name="Luecker S."/>
            <person name="Lage O.M."/>
            <person name="Pohl T."/>
            <person name="Merkel B.J."/>
            <person name="Hornburger P."/>
            <person name="Mueller R.-W."/>
            <person name="Bruemmer F."/>
            <person name="Labrenz M."/>
            <person name="Spormann A.M."/>
            <person name="Op den Camp H."/>
            <person name="Overmann J."/>
            <person name="Amann R."/>
            <person name="Jetten M.S.M."/>
            <person name="Mascher T."/>
            <person name="Medema M.H."/>
            <person name="Devos D.P."/>
            <person name="Kaster A.-K."/>
            <person name="Ovreas L."/>
            <person name="Rohde M."/>
            <person name="Galperin M.Y."/>
            <person name="Jogler C."/>
        </authorList>
    </citation>
    <scope>NUCLEOTIDE SEQUENCE [LARGE SCALE GENOMIC DNA]</scope>
    <source>
        <strain evidence="2 3">Pan161</strain>
    </source>
</reference>
<evidence type="ECO:0000313" key="2">
    <source>
        <dbReference type="EMBL" id="QDT88976.1"/>
    </source>
</evidence>